<organism evidence="1 2">
    <name type="scientific">Vibrio olivae</name>
    <dbReference type="NCBI Taxonomy" id="1243002"/>
    <lineage>
        <taxon>Bacteria</taxon>
        <taxon>Pseudomonadati</taxon>
        <taxon>Pseudomonadota</taxon>
        <taxon>Gammaproteobacteria</taxon>
        <taxon>Vibrionales</taxon>
        <taxon>Vibrionaceae</taxon>
        <taxon>Vibrio</taxon>
    </lineage>
</organism>
<gene>
    <name evidence="1" type="ORF">ACFFUV_22845</name>
</gene>
<protein>
    <submittedName>
        <fullName evidence="1">Uncharacterized protein</fullName>
    </submittedName>
</protein>
<dbReference type="EMBL" id="JBHMEP010000022">
    <property type="protein sequence ID" value="MFB9137790.1"/>
    <property type="molecule type" value="Genomic_DNA"/>
</dbReference>
<keyword evidence="2" id="KW-1185">Reference proteome</keyword>
<dbReference type="RefSeq" id="WP_390198069.1">
    <property type="nucleotide sequence ID" value="NZ_JBHMEP010000022.1"/>
</dbReference>
<sequence>MEEKDVLNLLMSRKDIRKLVKKSNECYSKMDFVEAMKYRKQIKDIIDKESRIMLTRSESLIELMNGSGDEYKFKMLVWLHSMMCMTDVFNGILEDFKDGVRKANGNSKFVKFDNLDRLMTECKKEIDYLMKGTSKSFQISFAVRSDEMREMIENMVGNNIREGYDMFKEEAEMVNETDRSKIEEFNKKLDHDQM</sequence>
<proteinExistence type="predicted"/>
<evidence type="ECO:0000313" key="2">
    <source>
        <dbReference type="Proteomes" id="UP001589645"/>
    </source>
</evidence>
<comment type="caution">
    <text evidence="1">The sequence shown here is derived from an EMBL/GenBank/DDBJ whole genome shotgun (WGS) entry which is preliminary data.</text>
</comment>
<name>A0ABV5HU47_9VIBR</name>
<dbReference type="Proteomes" id="UP001589645">
    <property type="component" value="Unassembled WGS sequence"/>
</dbReference>
<reference evidence="1 2" key="1">
    <citation type="submission" date="2024-09" db="EMBL/GenBank/DDBJ databases">
        <authorList>
            <person name="Sun Q."/>
            <person name="Mori K."/>
        </authorList>
    </citation>
    <scope>NUCLEOTIDE SEQUENCE [LARGE SCALE GENOMIC DNA]</scope>
    <source>
        <strain evidence="1 2">CECT 8064</strain>
    </source>
</reference>
<accession>A0ABV5HU47</accession>
<evidence type="ECO:0000313" key="1">
    <source>
        <dbReference type="EMBL" id="MFB9137790.1"/>
    </source>
</evidence>